<dbReference type="RefSeq" id="WP_259485703.1">
    <property type="nucleotide sequence ID" value="NZ_JANTEZ010000002.1"/>
</dbReference>
<dbReference type="EMBL" id="JANTEZ010000002">
    <property type="protein sequence ID" value="MCS5714175.1"/>
    <property type="molecule type" value="Genomic_DNA"/>
</dbReference>
<dbReference type="Pfam" id="PF00440">
    <property type="entry name" value="TetR_N"/>
    <property type="match status" value="1"/>
</dbReference>
<reference evidence="4" key="1">
    <citation type="submission" date="2022-08" db="EMBL/GenBank/DDBJ databases">
        <authorList>
            <person name="Deng Y."/>
            <person name="Han X.-F."/>
            <person name="Zhang Y.-Q."/>
        </authorList>
    </citation>
    <scope>NUCLEOTIDE SEQUENCE</scope>
    <source>
        <strain evidence="4">CPCC 205716</strain>
    </source>
</reference>
<name>A0ABT2GD71_9MICO</name>
<feature type="DNA-binding region" description="H-T-H motif" evidence="2">
    <location>
        <begin position="28"/>
        <end position="47"/>
    </location>
</feature>
<dbReference type="InterPro" id="IPR036271">
    <property type="entry name" value="Tet_transcr_reg_TetR-rel_C_sf"/>
</dbReference>
<evidence type="ECO:0000259" key="3">
    <source>
        <dbReference type="PROSITE" id="PS50977"/>
    </source>
</evidence>
<dbReference type="Pfam" id="PF17926">
    <property type="entry name" value="TetR_C_21"/>
    <property type="match status" value="1"/>
</dbReference>
<dbReference type="PANTHER" id="PTHR30328">
    <property type="entry name" value="TRANSCRIPTIONAL REPRESSOR"/>
    <property type="match status" value="1"/>
</dbReference>
<dbReference type="PANTHER" id="PTHR30328:SF54">
    <property type="entry name" value="HTH-TYPE TRANSCRIPTIONAL REPRESSOR SCO4008"/>
    <property type="match status" value="1"/>
</dbReference>
<evidence type="ECO:0000313" key="5">
    <source>
        <dbReference type="Proteomes" id="UP001165580"/>
    </source>
</evidence>
<evidence type="ECO:0000256" key="1">
    <source>
        <dbReference type="ARBA" id="ARBA00023125"/>
    </source>
</evidence>
<dbReference type="SUPFAM" id="SSF48498">
    <property type="entry name" value="Tetracyclin repressor-like, C-terminal domain"/>
    <property type="match status" value="1"/>
</dbReference>
<evidence type="ECO:0000256" key="2">
    <source>
        <dbReference type="PROSITE-ProRule" id="PRU00335"/>
    </source>
</evidence>
<gene>
    <name evidence="4" type="ORF">NVV95_06370</name>
</gene>
<proteinExistence type="predicted"/>
<dbReference type="InterPro" id="IPR009057">
    <property type="entry name" value="Homeodomain-like_sf"/>
</dbReference>
<dbReference type="InterPro" id="IPR050109">
    <property type="entry name" value="HTH-type_TetR-like_transc_reg"/>
</dbReference>
<dbReference type="InterPro" id="IPR041467">
    <property type="entry name" value="Sco4008_C"/>
</dbReference>
<keyword evidence="1 2" id="KW-0238">DNA-binding</keyword>
<accession>A0ABT2GD71</accession>
<dbReference type="InterPro" id="IPR001647">
    <property type="entry name" value="HTH_TetR"/>
</dbReference>
<feature type="domain" description="HTH tetR-type" evidence="3">
    <location>
        <begin position="5"/>
        <end position="65"/>
    </location>
</feature>
<organism evidence="4 5">
    <name type="scientific">Herbiconiux gentiana</name>
    <dbReference type="NCBI Taxonomy" id="2970912"/>
    <lineage>
        <taxon>Bacteria</taxon>
        <taxon>Bacillati</taxon>
        <taxon>Actinomycetota</taxon>
        <taxon>Actinomycetes</taxon>
        <taxon>Micrococcales</taxon>
        <taxon>Microbacteriaceae</taxon>
        <taxon>Herbiconiux</taxon>
    </lineage>
</organism>
<dbReference type="PRINTS" id="PR00455">
    <property type="entry name" value="HTHTETR"/>
</dbReference>
<evidence type="ECO:0000313" key="4">
    <source>
        <dbReference type="EMBL" id="MCS5714175.1"/>
    </source>
</evidence>
<dbReference type="Proteomes" id="UP001165580">
    <property type="component" value="Unassembled WGS sequence"/>
</dbReference>
<dbReference type="Gene3D" id="1.10.357.10">
    <property type="entry name" value="Tetracycline Repressor, domain 2"/>
    <property type="match status" value="1"/>
</dbReference>
<comment type="caution">
    <text evidence="4">The sequence shown here is derived from an EMBL/GenBank/DDBJ whole genome shotgun (WGS) entry which is preliminary data.</text>
</comment>
<dbReference type="SUPFAM" id="SSF46689">
    <property type="entry name" value="Homeodomain-like"/>
    <property type="match status" value="1"/>
</dbReference>
<sequence>MAKSDDTRQQILTAAIDEFSGRGISGARVDRIAKTAGVNISLLFRYFGNKAQLFDAAFEELAVRSIDVVPFDADDLAGYAGRLMDHYRRYPDIVRLSAWYQLERSADEMPRRVVESEKAKLDAIRDAQERGAISKEFSAEDILNLVLHVSIASTGVTPILSTAPRVFETSRDAAQAAVRTLVEPSAD</sequence>
<protein>
    <submittedName>
        <fullName evidence="4">TetR family transcriptional regulator</fullName>
    </submittedName>
</protein>
<dbReference type="PROSITE" id="PS50977">
    <property type="entry name" value="HTH_TETR_2"/>
    <property type="match status" value="1"/>
</dbReference>
<keyword evidence="5" id="KW-1185">Reference proteome</keyword>